<accession>A0A392RNK9</accession>
<reference evidence="2 3" key="1">
    <citation type="journal article" date="2018" name="Front. Plant Sci.">
        <title>Red Clover (Trifolium pratense) and Zigzag Clover (T. medium) - A Picture of Genomic Similarities and Differences.</title>
        <authorList>
            <person name="Dluhosova J."/>
            <person name="Istvanek J."/>
            <person name="Nedelnik J."/>
            <person name="Repkova J."/>
        </authorList>
    </citation>
    <scope>NUCLEOTIDE SEQUENCE [LARGE SCALE GENOMIC DNA]</scope>
    <source>
        <strain evidence="3">cv. 10/8</strain>
        <tissue evidence="2">Leaf</tissue>
    </source>
</reference>
<evidence type="ECO:0000256" key="1">
    <source>
        <dbReference type="SAM" id="MobiDB-lite"/>
    </source>
</evidence>
<feature type="non-terminal residue" evidence="2">
    <location>
        <position position="91"/>
    </location>
</feature>
<sequence length="91" mass="10291">MSEMHRRIEQVVALEPPPYPSVADQPVMVFSRQEPPAKLPDRSVALNMGGYTRADAERRRIHMNFLRPPPSAEPPDADRLATALPRRASLY</sequence>
<feature type="region of interest" description="Disordered" evidence="1">
    <location>
        <begin position="66"/>
        <end position="91"/>
    </location>
</feature>
<name>A0A392RNK9_9FABA</name>
<evidence type="ECO:0000313" key="3">
    <source>
        <dbReference type="Proteomes" id="UP000265520"/>
    </source>
</evidence>
<keyword evidence="3" id="KW-1185">Reference proteome</keyword>
<organism evidence="2 3">
    <name type="scientific">Trifolium medium</name>
    <dbReference type="NCBI Taxonomy" id="97028"/>
    <lineage>
        <taxon>Eukaryota</taxon>
        <taxon>Viridiplantae</taxon>
        <taxon>Streptophyta</taxon>
        <taxon>Embryophyta</taxon>
        <taxon>Tracheophyta</taxon>
        <taxon>Spermatophyta</taxon>
        <taxon>Magnoliopsida</taxon>
        <taxon>eudicotyledons</taxon>
        <taxon>Gunneridae</taxon>
        <taxon>Pentapetalae</taxon>
        <taxon>rosids</taxon>
        <taxon>fabids</taxon>
        <taxon>Fabales</taxon>
        <taxon>Fabaceae</taxon>
        <taxon>Papilionoideae</taxon>
        <taxon>50 kb inversion clade</taxon>
        <taxon>NPAAA clade</taxon>
        <taxon>Hologalegina</taxon>
        <taxon>IRL clade</taxon>
        <taxon>Trifolieae</taxon>
        <taxon>Trifolium</taxon>
    </lineage>
</organism>
<evidence type="ECO:0000313" key="2">
    <source>
        <dbReference type="EMBL" id="MCI37674.1"/>
    </source>
</evidence>
<dbReference type="EMBL" id="LXQA010247120">
    <property type="protein sequence ID" value="MCI37674.1"/>
    <property type="molecule type" value="Genomic_DNA"/>
</dbReference>
<comment type="caution">
    <text evidence="2">The sequence shown here is derived from an EMBL/GenBank/DDBJ whole genome shotgun (WGS) entry which is preliminary data.</text>
</comment>
<dbReference type="AlphaFoldDB" id="A0A392RNK9"/>
<proteinExistence type="predicted"/>
<dbReference type="Proteomes" id="UP000265520">
    <property type="component" value="Unassembled WGS sequence"/>
</dbReference>
<protein>
    <submittedName>
        <fullName evidence="2">Uncharacterized protein</fullName>
    </submittedName>
</protein>